<dbReference type="AlphaFoldDB" id="A0A3N0CG49"/>
<dbReference type="Pfam" id="PF08534">
    <property type="entry name" value="Redoxin"/>
    <property type="match status" value="1"/>
</dbReference>
<dbReference type="InterPro" id="IPR013740">
    <property type="entry name" value="Redoxin"/>
</dbReference>
<evidence type="ECO:0000256" key="1">
    <source>
        <dbReference type="ARBA" id="ARBA00004196"/>
    </source>
</evidence>
<proteinExistence type="predicted"/>
<feature type="signal peptide" evidence="6">
    <location>
        <begin position="1"/>
        <end position="25"/>
    </location>
</feature>
<dbReference type="Gene3D" id="3.40.30.10">
    <property type="entry name" value="Glutaredoxin"/>
    <property type="match status" value="1"/>
</dbReference>
<gene>
    <name evidence="8" type="ORF">EFK50_10870</name>
</gene>
<dbReference type="CDD" id="cd02966">
    <property type="entry name" value="TlpA_like_family"/>
    <property type="match status" value="1"/>
</dbReference>
<feature type="domain" description="Thioredoxin" evidence="7">
    <location>
        <begin position="47"/>
        <end position="193"/>
    </location>
</feature>
<dbReference type="SUPFAM" id="SSF52833">
    <property type="entry name" value="Thioredoxin-like"/>
    <property type="match status" value="1"/>
</dbReference>
<dbReference type="PROSITE" id="PS51257">
    <property type="entry name" value="PROKAR_LIPOPROTEIN"/>
    <property type="match status" value="1"/>
</dbReference>
<dbReference type="OrthoDB" id="9796554at2"/>
<dbReference type="InterPro" id="IPR036249">
    <property type="entry name" value="Thioredoxin-like_sf"/>
</dbReference>
<keyword evidence="3" id="KW-0735">Signal-anchor</keyword>
<dbReference type="PANTHER" id="PTHR42852:SF6">
    <property type="entry name" value="THIOL:DISULFIDE INTERCHANGE PROTEIN DSBE"/>
    <property type="match status" value="1"/>
</dbReference>
<dbReference type="EMBL" id="RJSE01000007">
    <property type="protein sequence ID" value="RNL62279.1"/>
    <property type="molecule type" value="Genomic_DNA"/>
</dbReference>
<dbReference type="RefSeq" id="WP_123227576.1">
    <property type="nucleotide sequence ID" value="NZ_RJSE01000007.1"/>
</dbReference>
<name>A0A3N0CG49_9ACTN</name>
<dbReference type="PROSITE" id="PS51352">
    <property type="entry name" value="THIOREDOXIN_2"/>
    <property type="match status" value="1"/>
</dbReference>
<reference evidence="8 9" key="1">
    <citation type="submission" date="2018-11" db="EMBL/GenBank/DDBJ databases">
        <authorList>
            <person name="Li F."/>
        </authorList>
    </citation>
    <scope>NUCLEOTIDE SEQUENCE [LARGE SCALE GENOMIC DNA]</scope>
    <source>
        <strain evidence="8 9">Gsoil 097</strain>
    </source>
</reference>
<dbReference type="InterPro" id="IPR013766">
    <property type="entry name" value="Thioredoxin_domain"/>
</dbReference>
<keyword evidence="9" id="KW-1185">Reference proteome</keyword>
<keyword evidence="4" id="KW-1015">Disulfide bond</keyword>
<dbReference type="GO" id="GO:0017004">
    <property type="term" value="P:cytochrome complex assembly"/>
    <property type="evidence" value="ECO:0007669"/>
    <property type="project" value="UniProtKB-KW"/>
</dbReference>
<evidence type="ECO:0000313" key="8">
    <source>
        <dbReference type="EMBL" id="RNL62279.1"/>
    </source>
</evidence>
<keyword evidence="6" id="KW-0732">Signal</keyword>
<evidence type="ECO:0000256" key="6">
    <source>
        <dbReference type="SAM" id="SignalP"/>
    </source>
</evidence>
<dbReference type="PANTHER" id="PTHR42852">
    <property type="entry name" value="THIOL:DISULFIDE INTERCHANGE PROTEIN DSBE"/>
    <property type="match status" value="1"/>
</dbReference>
<protein>
    <submittedName>
        <fullName evidence="8">TlpA family protein disulfide reductase</fullName>
    </submittedName>
</protein>
<evidence type="ECO:0000256" key="4">
    <source>
        <dbReference type="ARBA" id="ARBA00023157"/>
    </source>
</evidence>
<dbReference type="Proteomes" id="UP000267128">
    <property type="component" value="Unassembled WGS sequence"/>
</dbReference>
<evidence type="ECO:0000313" key="9">
    <source>
        <dbReference type="Proteomes" id="UP000267128"/>
    </source>
</evidence>
<comment type="caution">
    <text evidence="8">The sequence shown here is derived from an EMBL/GenBank/DDBJ whole genome shotgun (WGS) entry which is preliminary data.</text>
</comment>
<evidence type="ECO:0000256" key="5">
    <source>
        <dbReference type="ARBA" id="ARBA00023284"/>
    </source>
</evidence>
<comment type="subcellular location">
    <subcellularLocation>
        <location evidence="1">Cell envelope</location>
    </subcellularLocation>
</comment>
<evidence type="ECO:0000256" key="3">
    <source>
        <dbReference type="ARBA" id="ARBA00022968"/>
    </source>
</evidence>
<dbReference type="PROSITE" id="PS00194">
    <property type="entry name" value="THIOREDOXIN_1"/>
    <property type="match status" value="1"/>
</dbReference>
<feature type="chain" id="PRO_5038642195" evidence="6">
    <location>
        <begin position="26"/>
        <end position="193"/>
    </location>
</feature>
<dbReference type="GO" id="GO:0030313">
    <property type="term" value="C:cell envelope"/>
    <property type="evidence" value="ECO:0007669"/>
    <property type="project" value="UniProtKB-SubCell"/>
</dbReference>
<keyword evidence="5" id="KW-0676">Redox-active center</keyword>
<evidence type="ECO:0000256" key="2">
    <source>
        <dbReference type="ARBA" id="ARBA00022748"/>
    </source>
</evidence>
<evidence type="ECO:0000259" key="7">
    <source>
        <dbReference type="PROSITE" id="PS51352"/>
    </source>
</evidence>
<accession>A0A3N0CG49</accession>
<keyword evidence="3" id="KW-0812">Transmembrane</keyword>
<dbReference type="GO" id="GO:0016491">
    <property type="term" value="F:oxidoreductase activity"/>
    <property type="evidence" value="ECO:0007669"/>
    <property type="project" value="InterPro"/>
</dbReference>
<dbReference type="InterPro" id="IPR017937">
    <property type="entry name" value="Thioredoxin_CS"/>
</dbReference>
<keyword evidence="2" id="KW-0201">Cytochrome c-type biogenesis</keyword>
<sequence>MRRPRSVVVLLAVAFALLTAGCGVGFDGLDATGDKGYIDGEGVITRLPVGERVKPGEVSGTTLDGEEVSLSSYAGKVIVINVWGSWCPPCRAEADELAAAANEVMPKGVVFLGINTRDTSADNARAFERAQKVPYPSIYDPGGENLLAFHRTLSPNSIPSTVIIDKQGRVAASVMGQVTSARTLVDLIEDVSK</sequence>
<organism evidence="8 9">
    <name type="scientific">Nocardioides marmoriginsengisoli</name>
    <dbReference type="NCBI Taxonomy" id="661483"/>
    <lineage>
        <taxon>Bacteria</taxon>
        <taxon>Bacillati</taxon>
        <taxon>Actinomycetota</taxon>
        <taxon>Actinomycetes</taxon>
        <taxon>Propionibacteriales</taxon>
        <taxon>Nocardioidaceae</taxon>
        <taxon>Nocardioides</taxon>
    </lineage>
</organism>
<dbReference type="InterPro" id="IPR050553">
    <property type="entry name" value="Thioredoxin_ResA/DsbE_sf"/>
</dbReference>